<dbReference type="Proteomes" id="UP000187203">
    <property type="component" value="Unassembled WGS sequence"/>
</dbReference>
<dbReference type="PANTHER" id="PTHR31286">
    <property type="entry name" value="GLYCINE-RICH CELL WALL STRUCTURAL PROTEIN 1.8-LIKE"/>
    <property type="match status" value="1"/>
</dbReference>
<gene>
    <name evidence="1" type="ORF">COLO4_19801</name>
</gene>
<comment type="caution">
    <text evidence="1">The sequence shown here is derived from an EMBL/GenBank/DDBJ whole genome shotgun (WGS) entry which is preliminary data.</text>
</comment>
<name>A0A1R3J3B8_9ROSI</name>
<dbReference type="PANTHER" id="PTHR31286:SF180">
    <property type="entry name" value="OS10G0362600 PROTEIN"/>
    <property type="match status" value="1"/>
</dbReference>
<dbReference type="OrthoDB" id="1002078at2759"/>
<dbReference type="EMBL" id="AWUE01016824">
    <property type="protein sequence ID" value="OMO89325.1"/>
    <property type="molecule type" value="Genomic_DNA"/>
</dbReference>
<dbReference type="STRING" id="93759.A0A1R3J3B8"/>
<dbReference type="AlphaFoldDB" id="A0A1R3J3B8"/>
<protein>
    <submittedName>
        <fullName evidence="1">Uncharacterized protein</fullName>
    </submittedName>
</protein>
<reference evidence="2" key="1">
    <citation type="submission" date="2013-09" db="EMBL/GenBank/DDBJ databases">
        <title>Corchorus olitorius genome sequencing.</title>
        <authorList>
            <person name="Alam M."/>
            <person name="Haque M.S."/>
            <person name="Islam M.S."/>
            <person name="Emdad E.M."/>
            <person name="Islam M.M."/>
            <person name="Ahmed B."/>
            <person name="Halim A."/>
            <person name="Hossen Q.M.M."/>
            <person name="Hossain M.Z."/>
            <person name="Ahmed R."/>
            <person name="Khan M.M."/>
            <person name="Islam R."/>
            <person name="Rashid M.M."/>
            <person name="Khan S.A."/>
            <person name="Rahman M.S."/>
            <person name="Alam M."/>
            <person name="Yahiya A.S."/>
            <person name="Khan M.S."/>
            <person name="Azam M.S."/>
            <person name="Haque T."/>
            <person name="Lashkar M.Z.H."/>
            <person name="Akhand A.I."/>
            <person name="Morshed G."/>
            <person name="Roy S."/>
            <person name="Uddin K.S."/>
            <person name="Rabeya T."/>
            <person name="Hossain A.S."/>
            <person name="Chowdhury A."/>
            <person name="Snigdha A.R."/>
            <person name="Mortoza M.S."/>
            <person name="Matin S.A."/>
            <person name="Hoque S.M.E."/>
            <person name="Islam M.K."/>
            <person name="Roy D.K."/>
            <person name="Haider R."/>
            <person name="Moosa M.M."/>
            <person name="Elias S.M."/>
            <person name="Hasan A.M."/>
            <person name="Jahan S."/>
            <person name="Shafiuddin M."/>
            <person name="Mahmood N."/>
            <person name="Shommy N.S."/>
        </authorList>
    </citation>
    <scope>NUCLEOTIDE SEQUENCE [LARGE SCALE GENOMIC DNA]</scope>
    <source>
        <strain evidence="2">cv. O-4</strain>
    </source>
</reference>
<organism evidence="1 2">
    <name type="scientific">Corchorus olitorius</name>
    <dbReference type="NCBI Taxonomy" id="93759"/>
    <lineage>
        <taxon>Eukaryota</taxon>
        <taxon>Viridiplantae</taxon>
        <taxon>Streptophyta</taxon>
        <taxon>Embryophyta</taxon>
        <taxon>Tracheophyta</taxon>
        <taxon>Spermatophyta</taxon>
        <taxon>Magnoliopsida</taxon>
        <taxon>eudicotyledons</taxon>
        <taxon>Gunneridae</taxon>
        <taxon>Pentapetalae</taxon>
        <taxon>rosids</taxon>
        <taxon>malvids</taxon>
        <taxon>Malvales</taxon>
        <taxon>Malvaceae</taxon>
        <taxon>Grewioideae</taxon>
        <taxon>Apeibeae</taxon>
        <taxon>Corchorus</taxon>
    </lineage>
</organism>
<keyword evidence="2" id="KW-1185">Reference proteome</keyword>
<evidence type="ECO:0000313" key="1">
    <source>
        <dbReference type="EMBL" id="OMO89325.1"/>
    </source>
</evidence>
<accession>A0A1R3J3B8</accession>
<sequence length="170" mass="19356">MVLESGPWHVLNHPVVVRRWEPGVTKLDVDLTKFPVWVNLKGVPLELYTKRGLTFIASGIGTPLYMDKATTFKQRLYSAEVFIEIDFSVDNPEYLEVELKNGFVVKIGVDIPWKPPKCPKCNVFGHFDCIKKHVEKVWISKEPKIVQPIDEISSVQSVQPVLSDIKPTLD</sequence>
<evidence type="ECO:0000313" key="2">
    <source>
        <dbReference type="Proteomes" id="UP000187203"/>
    </source>
</evidence>
<dbReference type="InterPro" id="IPR040256">
    <property type="entry name" value="At4g02000-like"/>
</dbReference>
<proteinExistence type="predicted"/>